<name>A0A0L0QJS8_VIRPA</name>
<dbReference type="InterPro" id="IPR013766">
    <property type="entry name" value="Thioredoxin_domain"/>
</dbReference>
<dbReference type="RefSeq" id="WP_050351394.1">
    <property type="nucleotide sequence ID" value="NZ_BOSN01000003.1"/>
</dbReference>
<dbReference type="GeneID" id="66871880"/>
<accession>A0A0L0QJS8</accession>
<dbReference type="EMBL" id="LGTO01000007">
    <property type="protein sequence ID" value="KNE18900.1"/>
    <property type="molecule type" value="Genomic_DNA"/>
</dbReference>
<sequence length="115" mass="13243">MTEKHFTMLSNLGDIETFIEQNKLAFLYISREACSVCHGLFPQVEELMKKYPKIATAHIKADQVEEIAGRFSVFTVPVLLLFVDGKEYLREARIVHMDLFHEKLDQIYSHVVGAN</sequence>
<protein>
    <submittedName>
        <fullName evidence="2">Thioredoxin</fullName>
    </submittedName>
</protein>
<keyword evidence="3" id="KW-1185">Reference proteome</keyword>
<evidence type="ECO:0000259" key="1">
    <source>
        <dbReference type="Pfam" id="PF00085"/>
    </source>
</evidence>
<reference evidence="3" key="1">
    <citation type="submission" date="2015-07" db="EMBL/GenBank/DDBJ databases">
        <title>Fjat-10053 dsm26.</title>
        <authorList>
            <person name="Liu B."/>
            <person name="Wang J."/>
            <person name="Zhu Y."/>
            <person name="Liu G."/>
            <person name="Chen Q."/>
            <person name="Chen Z."/>
            <person name="Lan J."/>
            <person name="Che J."/>
            <person name="Ge C."/>
            <person name="Shi H."/>
            <person name="Pan Z."/>
            <person name="Liu X."/>
        </authorList>
    </citation>
    <scope>NUCLEOTIDE SEQUENCE [LARGE SCALE GENOMIC DNA]</scope>
    <source>
        <strain evidence="3">DSM 26</strain>
    </source>
</reference>
<dbReference type="AlphaFoldDB" id="A0A0L0QJS8"/>
<proteinExistence type="predicted"/>
<feature type="domain" description="Thioredoxin" evidence="1">
    <location>
        <begin position="18"/>
        <end position="87"/>
    </location>
</feature>
<dbReference type="Gene3D" id="3.40.30.10">
    <property type="entry name" value="Glutaredoxin"/>
    <property type="match status" value="1"/>
</dbReference>
<organism evidence="2 3">
    <name type="scientific">Virgibacillus pantothenticus</name>
    <dbReference type="NCBI Taxonomy" id="1473"/>
    <lineage>
        <taxon>Bacteria</taxon>
        <taxon>Bacillati</taxon>
        <taxon>Bacillota</taxon>
        <taxon>Bacilli</taxon>
        <taxon>Bacillales</taxon>
        <taxon>Bacillaceae</taxon>
        <taxon>Virgibacillus</taxon>
    </lineage>
</organism>
<dbReference type="CDD" id="cd02947">
    <property type="entry name" value="TRX_family"/>
    <property type="match status" value="1"/>
</dbReference>
<dbReference type="OrthoDB" id="411356at2"/>
<evidence type="ECO:0000313" key="2">
    <source>
        <dbReference type="EMBL" id="KNE18900.1"/>
    </source>
</evidence>
<dbReference type="PATRIC" id="fig|1473.5.peg.485"/>
<dbReference type="Pfam" id="PF00085">
    <property type="entry name" value="Thioredoxin"/>
    <property type="match status" value="1"/>
</dbReference>
<dbReference type="SUPFAM" id="SSF52833">
    <property type="entry name" value="Thioredoxin-like"/>
    <property type="match status" value="1"/>
</dbReference>
<comment type="caution">
    <text evidence="2">The sequence shown here is derived from an EMBL/GenBank/DDBJ whole genome shotgun (WGS) entry which is preliminary data.</text>
</comment>
<dbReference type="Proteomes" id="UP000036780">
    <property type="component" value="Unassembled WGS sequence"/>
</dbReference>
<dbReference type="InterPro" id="IPR036249">
    <property type="entry name" value="Thioredoxin-like_sf"/>
</dbReference>
<gene>
    <name evidence="2" type="ORF">AFK71_09950</name>
</gene>
<evidence type="ECO:0000313" key="3">
    <source>
        <dbReference type="Proteomes" id="UP000036780"/>
    </source>
</evidence>